<dbReference type="SUPFAM" id="SSF46785">
    <property type="entry name" value="Winged helix' DNA-binding domain"/>
    <property type="match status" value="1"/>
</dbReference>
<dbReference type="PROSITE" id="PS51063">
    <property type="entry name" value="HTH_CRP_2"/>
    <property type="match status" value="1"/>
</dbReference>
<evidence type="ECO:0000256" key="2">
    <source>
        <dbReference type="ARBA" id="ARBA00023125"/>
    </source>
</evidence>
<evidence type="ECO:0000256" key="3">
    <source>
        <dbReference type="ARBA" id="ARBA00023163"/>
    </source>
</evidence>
<dbReference type="InterPro" id="IPR018490">
    <property type="entry name" value="cNMP-bd_dom_sf"/>
</dbReference>
<dbReference type="EMBL" id="KY083067">
    <property type="protein sequence ID" value="ARX96054.1"/>
    <property type="molecule type" value="Genomic_DNA"/>
</dbReference>
<keyword evidence="2" id="KW-0238">DNA-binding</keyword>
<keyword evidence="5" id="KW-0150">Chloroplast</keyword>
<dbReference type="InterPro" id="IPR036390">
    <property type="entry name" value="WH_DNA-bd_sf"/>
</dbReference>
<geneLocation type="chloroplast" evidence="5"/>
<dbReference type="InterPro" id="IPR036388">
    <property type="entry name" value="WH-like_DNA-bd_sf"/>
</dbReference>
<proteinExistence type="predicted"/>
<dbReference type="GeneID" id="33366727"/>
<reference evidence="5" key="1">
    <citation type="submission" date="2016-11" db="EMBL/GenBank/DDBJ databases">
        <title>Chloroplast genome of compsopogon caeruleus.</title>
        <authorList>
            <person name="Nan F."/>
        </authorList>
    </citation>
    <scope>NUCLEOTIDE SEQUENCE</scope>
</reference>
<name>A0A1Z1XB23_9RHOD</name>
<dbReference type="RefSeq" id="YP_009402700.1">
    <property type="nucleotide sequence ID" value="NC_035350.1"/>
</dbReference>
<feature type="domain" description="HTH crp-type" evidence="4">
    <location>
        <begin position="129"/>
        <end position="201"/>
    </location>
</feature>
<dbReference type="GO" id="GO:0006355">
    <property type="term" value="P:regulation of DNA-templated transcription"/>
    <property type="evidence" value="ECO:0007669"/>
    <property type="project" value="InterPro"/>
</dbReference>
<evidence type="ECO:0000259" key="4">
    <source>
        <dbReference type="PROSITE" id="PS51063"/>
    </source>
</evidence>
<keyword evidence="3" id="KW-0804">Transcription</keyword>
<dbReference type="AlphaFoldDB" id="A0A1Z1XB23"/>
<evidence type="ECO:0000256" key="1">
    <source>
        <dbReference type="ARBA" id="ARBA00023015"/>
    </source>
</evidence>
<dbReference type="InterPro" id="IPR012318">
    <property type="entry name" value="HTH_CRP"/>
</dbReference>
<evidence type="ECO:0000313" key="5">
    <source>
        <dbReference type="EMBL" id="ARX96054.1"/>
    </source>
</evidence>
<gene>
    <name evidence="5" type="primary">NtcA</name>
</gene>
<dbReference type="Gene3D" id="1.10.10.10">
    <property type="entry name" value="Winged helix-like DNA-binding domain superfamily/Winged helix DNA-binding domain"/>
    <property type="match status" value="1"/>
</dbReference>
<keyword evidence="1" id="KW-0805">Transcription regulation</keyword>
<dbReference type="Pfam" id="PF13545">
    <property type="entry name" value="HTH_Crp_2"/>
    <property type="match status" value="1"/>
</dbReference>
<organism evidence="5">
    <name type="scientific">Compsopogon caeruleus</name>
    <dbReference type="NCBI Taxonomy" id="31354"/>
    <lineage>
        <taxon>Eukaryota</taxon>
        <taxon>Rhodophyta</taxon>
        <taxon>Compsopogonophyceae</taxon>
        <taxon>Compsopogonales</taxon>
        <taxon>Compsopogonaceae</taxon>
        <taxon>Compsopogon</taxon>
    </lineage>
</organism>
<protein>
    <submittedName>
        <fullName evidence="5">Global nitrogen regulator</fullName>
    </submittedName>
</protein>
<dbReference type="GO" id="GO:0003677">
    <property type="term" value="F:DNA binding"/>
    <property type="evidence" value="ECO:0007669"/>
    <property type="project" value="UniProtKB-KW"/>
</dbReference>
<dbReference type="SUPFAM" id="SSF51206">
    <property type="entry name" value="cAMP-binding domain-like"/>
    <property type="match status" value="1"/>
</dbReference>
<accession>A0A1Z1XB23</accession>
<keyword evidence="5" id="KW-0934">Plastid</keyword>
<sequence>MNNWSLVLKNLNFPYDIIKLDRGDTILFDKVSLVYIGLDGAVSISKRYLSNRLVTFCFINLNNIIFSSKNNFNYYLEAKAFSESHLMIISTEDFLQYKKKYVDIFILEIESLRIKLEQMELFASLLYHKSLKNRFLNFLLIMCKNFGIVYPFGITISINISHLDISNIIGSSRIAVTRLINQLKKKLIMIFKQKITIYNPVYLTYCLTSDKYFLSI</sequence>